<dbReference type="EMBL" id="CT573073">
    <property type="protein sequence ID" value="CAJ71673.1"/>
    <property type="molecule type" value="Genomic_DNA"/>
</dbReference>
<accession>Q1PWS4</accession>
<evidence type="ECO:0000313" key="1">
    <source>
        <dbReference type="EMBL" id="CAJ71673.1"/>
    </source>
</evidence>
<dbReference type="AlphaFoldDB" id="Q1PWS4"/>
<sequence>MKMARLKKWCEDINASQKKARFDYVFVDEEDFKKYKPDSFSSLINNFRKYKGDKAG</sequence>
<reference evidence="1" key="2">
    <citation type="submission" date="2006-01" db="EMBL/GenBank/DDBJ databases">
        <authorList>
            <person name="Genoscope"/>
        </authorList>
    </citation>
    <scope>NUCLEOTIDE SEQUENCE</scope>
</reference>
<organism evidence="1">
    <name type="scientific">Kuenenia stuttgartiensis</name>
    <dbReference type="NCBI Taxonomy" id="174633"/>
    <lineage>
        <taxon>Bacteria</taxon>
        <taxon>Pseudomonadati</taxon>
        <taxon>Planctomycetota</taxon>
        <taxon>Candidatus Brocadiia</taxon>
        <taxon>Candidatus Brocadiales</taxon>
        <taxon>Candidatus Brocadiaceae</taxon>
        <taxon>Candidatus Kuenenia</taxon>
    </lineage>
</organism>
<reference evidence="1" key="1">
    <citation type="journal article" date="2006" name="Nature">
        <title>Deciphering the evolution and metabolism of an anammox bacterium from a community genome.</title>
        <authorList>
            <person name="Strous M."/>
            <person name="Pelletier E."/>
            <person name="Mangenot S."/>
            <person name="Rattei T."/>
            <person name="Lehner A."/>
            <person name="Taylor M.W."/>
            <person name="Horn M."/>
            <person name="Daims H."/>
            <person name="Bartol-Mavel D."/>
            <person name="Wincker P."/>
            <person name="Barbe V."/>
            <person name="Fonknechten N."/>
            <person name="Vallenet D."/>
            <person name="Segurens B."/>
            <person name="Schenowitz-Truong C."/>
            <person name="Medigue C."/>
            <person name="Collingro A."/>
            <person name="Snel B."/>
            <person name="Dutilh B.E."/>
            <person name="OpDenCamp H.J.M."/>
            <person name="vanDerDrift C."/>
            <person name="Cirpus I."/>
            <person name="vanDePas-Schoonen K.T."/>
            <person name="Harhangi H.R."/>
            <person name="vanNiftrik L."/>
            <person name="Schmid M."/>
            <person name="Keltjens J."/>
            <person name="vanDeVossenberg J."/>
            <person name="Kartal B."/>
            <person name="Meier H."/>
            <person name="Frishman D."/>
            <person name="Huynen M.A."/>
            <person name="Mewes H."/>
            <person name="Weissenbach J."/>
            <person name="Jetten M.S.M."/>
            <person name="Wagner M."/>
            <person name="LePaslier D."/>
        </authorList>
    </citation>
    <scope>NUCLEOTIDE SEQUENCE</scope>
</reference>
<protein>
    <submittedName>
        <fullName evidence="1">Uncharacterized protein</fullName>
    </submittedName>
</protein>
<gene>
    <name evidence="1" type="ORF">kustc0928</name>
</gene>
<proteinExistence type="predicted"/>
<name>Q1PWS4_KUEST</name>